<dbReference type="InterPro" id="IPR023885">
    <property type="entry name" value="4Fe4S-binding_SPASM_dom"/>
</dbReference>
<sequence length="404" mass="44254">MNRITQCLHGRGTVSEMSRHLHGSRNQSSGRNIAFSGTDKPVIFWNVTNRCNLFCKHCYSSSGSDSGNEDLSNSQALSLIDDLSGMGIPLIIFTGGEPLLREDIFELAGYARSKGIATALSSNGTLITAKSAFDIKNSGIDYVGISLDGASAETHNRFRGSSDAFELTTTAFKHCRNAGLRSGVRVTINKENYGELEDLIDLAVNLGASRFCLYWLVPSGRGAEAYNNFQLEENEVNGVLSLLYRKAKEISPAVMEFLTVDAPQDAIHLLASMNRDGSEDLAAAKHLVASLNGGCSAGTRVANISHRGYVYPCQFAQSDEFCIGDINEIPFSSLWGDGNNPVIALFRKKTLLLEGKCKNCQHKMLCGGGCRVRANYMNNDFYSEDPFCFIREELNINDLFSDRK</sequence>
<dbReference type="InterPro" id="IPR050377">
    <property type="entry name" value="Radical_SAM_PqqE_MftC-like"/>
</dbReference>
<evidence type="ECO:0000259" key="7">
    <source>
        <dbReference type="PROSITE" id="PS51918"/>
    </source>
</evidence>
<dbReference type="GO" id="GO:0051539">
    <property type="term" value="F:4 iron, 4 sulfur cluster binding"/>
    <property type="evidence" value="ECO:0007669"/>
    <property type="project" value="UniProtKB-KW"/>
</dbReference>
<proteinExistence type="predicted"/>
<dbReference type="Pfam" id="PF13186">
    <property type="entry name" value="SPASM"/>
    <property type="match status" value="1"/>
</dbReference>
<dbReference type="GO" id="GO:0046872">
    <property type="term" value="F:metal ion binding"/>
    <property type="evidence" value="ECO:0007669"/>
    <property type="project" value="UniProtKB-KW"/>
</dbReference>
<evidence type="ECO:0000313" key="8">
    <source>
        <dbReference type="EMBL" id="EHQ35691.1"/>
    </source>
</evidence>
<dbReference type="InterPro" id="IPR013785">
    <property type="entry name" value="Aldolase_TIM"/>
</dbReference>
<keyword evidence="2" id="KW-0004">4Fe-4S</keyword>
<evidence type="ECO:0000256" key="4">
    <source>
        <dbReference type="ARBA" id="ARBA00022723"/>
    </source>
</evidence>
<dbReference type="SMART" id="SM00729">
    <property type="entry name" value="Elp3"/>
    <property type="match status" value="1"/>
</dbReference>
<evidence type="ECO:0000256" key="3">
    <source>
        <dbReference type="ARBA" id="ARBA00022691"/>
    </source>
</evidence>
<keyword evidence="6" id="KW-0411">Iron-sulfur</keyword>
<dbReference type="AlphaFoldDB" id="H1Z412"/>
<dbReference type="RefSeq" id="WP_004077447.1">
    <property type="nucleotide sequence ID" value="NZ_CM001436.1"/>
</dbReference>
<dbReference type="Pfam" id="PF04055">
    <property type="entry name" value="Radical_SAM"/>
    <property type="match status" value="1"/>
</dbReference>
<dbReference type="PROSITE" id="PS51918">
    <property type="entry name" value="RADICAL_SAM"/>
    <property type="match status" value="1"/>
</dbReference>
<evidence type="ECO:0000256" key="1">
    <source>
        <dbReference type="ARBA" id="ARBA00001966"/>
    </source>
</evidence>
<dbReference type="SFLD" id="SFLDS00029">
    <property type="entry name" value="Radical_SAM"/>
    <property type="match status" value="2"/>
</dbReference>
<dbReference type="CDD" id="cd01335">
    <property type="entry name" value="Radical_SAM"/>
    <property type="match status" value="1"/>
</dbReference>
<dbReference type="HOGENOM" id="CLU_009273_4_0_2"/>
<dbReference type="EMBL" id="CM001436">
    <property type="protein sequence ID" value="EHQ35691.1"/>
    <property type="molecule type" value="Genomic_DNA"/>
</dbReference>
<reference evidence="8 9" key="1">
    <citation type="submission" date="2011-10" db="EMBL/GenBank/DDBJ databases">
        <title>The Improved High-Quality Draft genome of Methanoplanus limicola DSM 2279.</title>
        <authorList>
            <consortium name="US DOE Joint Genome Institute (JGI-PGF)"/>
            <person name="Lucas S."/>
            <person name="Copeland A."/>
            <person name="Lapidus A."/>
            <person name="Glavina del Rio T."/>
            <person name="Dalin E."/>
            <person name="Tice H."/>
            <person name="Bruce D."/>
            <person name="Goodwin L."/>
            <person name="Pitluck S."/>
            <person name="Peters L."/>
            <person name="Mikhailova N."/>
            <person name="Lu M."/>
            <person name="Kyrpides N."/>
            <person name="Mavromatis K."/>
            <person name="Ivanova N."/>
            <person name="Markowitz V."/>
            <person name="Cheng J.-F."/>
            <person name="Hugenholtz P."/>
            <person name="Woyke T."/>
            <person name="Wu D."/>
            <person name="Wirth R."/>
            <person name="Brambilla E.-M."/>
            <person name="Klenk H.-P."/>
            <person name="Eisen J.A."/>
        </authorList>
    </citation>
    <scope>NUCLEOTIDE SEQUENCE [LARGE SCALE GENOMIC DNA]</scope>
    <source>
        <strain evidence="8 9">DSM 2279</strain>
    </source>
</reference>
<dbReference type="Proteomes" id="UP000005741">
    <property type="component" value="Chromosome"/>
</dbReference>
<keyword evidence="5" id="KW-0408">Iron</keyword>
<dbReference type="OrthoDB" id="30736at2157"/>
<comment type="cofactor">
    <cofactor evidence="1">
        <name>[4Fe-4S] cluster</name>
        <dbReference type="ChEBI" id="CHEBI:49883"/>
    </cofactor>
</comment>
<dbReference type="STRING" id="937775.Metlim_1590"/>
<dbReference type="PANTHER" id="PTHR11228:SF7">
    <property type="entry name" value="PQQA PEPTIDE CYCLASE"/>
    <property type="match status" value="1"/>
</dbReference>
<dbReference type="Gene3D" id="3.20.20.70">
    <property type="entry name" value="Aldolase class I"/>
    <property type="match status" value="1"/>
</dbReference>
<keyword evidence="9" id="KW-1185">Reference proteome</keyword>
<dbReference type="SFLD" id="SFLDG01386">
    <property type="entry name" value="main_SPASM_domain-containing"/>
    <property type="match status" value="1"/>
</dbReference>
<gene>
    <name evidence="8" type="ORF">Metlim_1590</name>
</gene>
<dbReference type="PIRSF" id="PIRSF037420">
    <property type="entry name" value="PQQ_syn_pqqE"/>
    <property type="match status" value="1"/>
</dbReference>
<protein>
    <submittedName>
        <fullName evidence="8">Radical SAM domain protein</fullName>
    </submittedName>
</protein>
<keyword evidence="3" id="KW-0949">S-adenosyl-L-methionine</keyword>
<dbReference type="InterPro" id="IPR006638">
    <property type="entry name" value="Elp3/MiaA/NifB-like_rSAM"/>
</dbReference>
<dbReference type="GO" id="GO:0003824">
    <property type="term" value="F:catalytic activity"/>
    <property type="evidence" value="ECO:0007669"/>
    <property type="project" value="InterPro"/>
</dbReference>
<dbReference type="InterPro" id="IPR017200">
    <property type="entry name" value="PqqE-like"/>
</dbReference>
<dbReference type="InParanoid" id="H1Z412"/>
<evidence type="ECO:0000256" key="2">
    <source>
        <dbReference type="ARBA" id="ARBA00022485"/>
    </source>
</evidence>
<dbReference type="InterPro" id="IPR058240">
    <property type="entry name" value="rSAM_sf"/>
</dbReference>
<name>H1Z412_9EURY</name>
<dbReference type="NCBIfam" id="TIGR04085">
    <property type="entry name" value="rSAM_more_4Fe4S"/>
    <property type="match status" value="1"/>
</dbReference>
<dbReference type="PANTHER" id="PTHR11228">
    <property type="entry name" value="RADICAL SAM DOMAIN PROTEIN"/>
    <property type="match status" value="1"/>
</dbReference>
<dbReference type="InterPro" id="IPR034391">
    <property type="entry name" value="AdoMet-like_SPASM_containing"/>
</dbReference>
<dbReference type="InterPro" id="IPR007197">
    <property type="entry name" value="rSAM"/>
</dbReference>
<organism evidence="8 9">
    <name type="scientific">Methanoplanus limicola DSM 2279</name>
    <dbReference type="NCBI Taxonomy" id="937775"/>
    <lineage>
        <taxon>Archaea</taxon>
        <taxon>Methanobacteriati</taxon>
        <taxon>Methanobacteriota</taxon>
        <taxon>Stenosarchaea group</taxon>
        <taxon>Methanomicrobia</taxon>
        <taxon>Methanomicrobiales</taxon>
        <taxon>Methanomicrobiaceae</taxon>
        <taxon>Methanoplanus</taxon>
    </lineage>
</organism>
<keyword evidence="4" id="KW-0479">Metal-binding</keyword>
<accession>H1Z412</accession>
<feature type="domain" description="Radical SAM core" evidence="7">
    <location>
        <begin position="37"/>
        <end position="253"/>
    </location>
</feature>
<evidence type="ECO:0000313" key="9">
    <source>
        <dbReference type="Proteomes" id="UP000005741"/>
    </source>
</evidence>
<dbReference type="SFLD" id="SFLDG01387">
    <property type="entry name" value="BtrN-like_SPASM_domain_contain"/>
    <property type="match status" value="1"/>
</dbReference>
<dbReference type="SFLD" id="SFLDG01067">
    <property type="entry name" value="SPASM/twitch_domain_containing"/>
    <property type="match status" value="2"/>
</dbReference>
<dbReference type="SUPFAM" id="SSF102114">
    <property type="entry name" value="Radical SAM enzymes"/>
    <property type="match status" value="1"/>
</dbReference>
<dbReference type="GO" id="GO:0006783">
    <property type="term" value="P:heme biosynthetic process"/>
    <property type="evidence" value="ECO:0007669"/>
    <property type="project" value="TreeGrafter"/>
</dbReference>
<evidence type="ECO:0000256" key="5">
    <source>
        <dbReference type="ARBA" id="ARBA00023004"/>
    </source>
</evidence>
<evidence type="ECO:0000256" key="6">
    <source>
        <dbReference type="ARBA" id="ARBA00023014"/>
    </source>
</evidence>